<dbReference type="PANTHER" id="PTHR12992:SF11">
    <property type="entry name" value="MITOCHONDRIAL COENZYME A DIPHOSPHATASE NUDT8"/>
    <property type="match status" value="1"/>
</dbReference>
<dbReference type="InterPro" id="IPR045121">
    <property type="entry name" value="CoAse"/>
</dbReference>
<dbReference type="PANTHER" id="PTHR12992">
    <property type="entry name" value="NUDIX HYDROLASE"/>
    <property type="match status" value="1"/>
</dbReference>
<dbReference type="CDD" id="cd03426">
    <property type="entry name" value="NUDIX_CoAse_Nudt7"/>
    <property type="match status" value="1"/>
</dbReference>
<evidence type="ECO:0000256" key="1">
    <source>
        <dbReference type="ARBA" id="ARBA00001936"/>
    </source>
</evidence>
<organism evidence="8 9">
    <name type="scientific">Tistrella bauzanensis</name>
    <dbReference type="NCBI Taxonomy" id="657419"/>
    <lineage>
        <taxon>Bacteria</taxon>
        <taxon>Pseudomonadati</taxon>
        <taxon>Pseudomonadota</taxon>
        <taxon>Alphaproteobacteria</taxon>
        <taxon>Geminicoccales</taxon>
        <taxon>Geminicoccaceae</taxon>
        <taxon>Tistrella</taxon>
    </lineage>
</organism>
<accession>A0ABQ1I7B2</accession>
<evidence type="ECO:0000256" key="6">
    <source>
        <dbReference type="ARBA" id="ARBA00023211"/>
    </source>
</evidence>
<dbReference type="SUPFAM" id="SSF55811">
    <property type="entry name" value="Nudix"/>
    <property type="match status" value="1"/>
</dbReference>
<reference evidence="9" key="1">
    <citation type="journal article" date="2019" name="Int. J. Syst. Evol. Microbiol.">
        <title>The Global Catalogue of Microorganisms (GCM) 10K type strain sequencing project: providing services to taxonomists for standard genome sequencing and annotation.</title>
        <authorList>
            <consortium name="The Broad Institute Genomics Platform"/>
            <consortium name="The Broad Institute Genome Sequencing Center for Infectious Disease"/>
            <person name="Wu L."/>
            <person name="Ma J."/>
        </authorList>
    </citation>
    <scope>NUCLEOTIDE SEQUENCE [LARGE SCALE GENOMIC DNA]</scope>
    <source>
        <strain evidence="9">CGMCC 1.10188</strain>
    </source>
</reference>
<evidence type="ECO:0000313" key="8">
    <source>
        <dbReference type="EMBL" id="GGB23958.1"/>
    </source>
</evidence>
<evidence type="ECO:0000256" key="4">
    <source>
        <dbReference type="ARBA" id="ARBA00022801"/>
    </source>
</evidence>
<dbReference type="PROSITE" id="PS51462">
    <property type="entry name" value="NUDIX"/>
    <property type="match status" value="1"/>
</dbReference>
<evidence type="ECO:0000256" key="2">
    <source>
        <dbReference type="ARBA" id="ARBA00001946"/>
    </source>
</evidence>
<sequence>MTVAADIVAVFNDSLPNAVGIDPDTPAVNGDYVLNPGSRIAGAKRPAAVLVPLVERSAGLTVLLTQRTQHLHAHAGQVAFPGGRVDEGDIDAVDTALRETREEIGVDRAHIRIIGRLDTYETTTGFHVVPIVGLVMPPVEIIPDPFEVAEVFEVPLGFFMDPRNRKRHSLERGGVVRHWYAFPFGRYYIWGATAGMLVNLTRVLDAGLGLQGPDLPAAPVAAGISGASLTGGAADRRPAL</sequence>
<dbReference type="InterPro" id="IPR015797">
    <property type="entry name" value="NUDIX_hydrolase-like_dom_sf"/>
</dbReference>
<dbReference type="Proteomes" id="UP000603352">
    <property type="component" value="Unassembled WGS sequence"/>
</dbReference>
<name>A0ABQ1I7B2_9PROT</name>
<keyword evidence="5" id="KW-0460">Magnesium</keyword>
<protein>
    <recommendedName>
        <fullName evidence="7">Nudix hydrolase domain-containing protein</fullName>
    </recommendedName>
</protein>
<dbReference type="Gene3D" id="3.90.79.10">
    <property type="entry name" value="Nucleoside Triphosphate Pyrophosphohydrolase"/>
    <property type="match status" value="1"/>
</dbReference>
<comment type="cofactor">
    <cofactor evidence="1">
        <name>Mn(2+)</name>
        <dbReference type="ChEBI" id="CHEBI:29035"/>
    </cofactor>
</comment>
<dbReference type="InterPro" id="IPR000086">
    <property type="entry name" value="NUDIX_hydrolase_dom"/>
</dbReference>
<keyword evidence="3" id="KW-0479">Metal-binding</keyword>
<evidence type="ECO:0000256" key="3">
    <source>
        <dbReference type="ARBA" id="ARBA00022723"/>
    </source>
</evidence>
<comment type="caution">
    <text evidence="8">The sequence shown here is derived from an EMBL/GenBank/DDBJ whole genome shotgun (WGS) entry which is preliminary data.</text>
</comment>
<keyword evidence="4" id="KW-0378">Hydrolase</keyword>
<comment type="cofactor">
    <cofactor evidence="2">
        <name>Mg(2+)</name>
        <dbReference type="ChEBI" id="CHEBI:18420"/>
    </cofactor>
</comment>
<proteinExistence type="predicted"/>
<evidence type="ECO:0000259" key="7">
    <source>
        <dbReference type="PROSITE" id="PS51462"/>
    </source>
</evidence>
<evidence type="ECO:0000313" key="9">
    <source>
        <dbReference type="Proteomes" id="UP000603352"/>
    </source>
</evidence>
<evidence type="ECO:0000256" key="5">
    <source>
        <dbReference type="ARBA" id="ARBA00022842"/>
    </source>
</evidence>
<gene>
    <name evidence="8" type="ORF">GCM10011505_01490</name>
</gene>
<dbReference type="RefSeq" id="WP_188574039.1">
    <property type="nucleotide sequence ID" value="NZ_BMDZ01000001.1"/>
</dbReference>
<dbReference type="Pfam" id="PF00293">
    <property type="entry name" value="NUDIX"/>
    <property type="match status" value="1"/>
</dbReference>
<dbReference type="NCBIfam" id="NF007980">
    <property type="entry name" value="PRK10707.1"/>
    <property type="match status" value="1"/>
</dbReference>
<feature type="domain" description="Nudix hydrolase" evidence="7">
    <location>
        <begin position="44"/>
        <end position="175"/>
    </location>
</feature>
<keyword evidence="6" id="KW-0464">Manganese</keyword>
<dbReference type="EMBL" id="BMDZ01000001">
    <property type="protein sequence ID" value="GGB23958.1"/>
    <property type="molecule type" value="Genomic_DNA"/>
</dbReference>
<keyword evidence="9" id="KW-1185">Reference proteome</keyword>